<sequence>MPLASTWPNEFFYVCFNDDCPYYVQGWERLWEQQATRASYRCRLDPDTGKFAPLPVWSDNALKDDIIEA</sequence>
<evidence type="ECO:0000313" key="2">
    <source>
        <dbReference type="Proteomes" id="UP000427769"/>
    </source>
</evidence>
<dbReference type="EMBL" id="AP021875">
    <property type="protein sequence ID" value="BBO76814.1"/>
    <property type="molecule type" value="Genomic_DNA"/>
</dbReference>
<dbReference type="AlphaFoldDB" id="A0A5K7ZEI0"/>
<keyword evidence="2" id="KW-1185">Reference proteome</keyword>
<dbReference type="Proteomes" id="UP000427769">
    <property type="component" value="Chromosome"/>
</dbReference>
<proteinExistence type="predicted"/>
<dbReference type="KEGG" id="dwd:DSCW_42310"/>
<name>A0A5K7ZEI0_9BACT</name>
<organism evidence="1 2">
    <name type="scientific">Desulfosarcina widdelii</name>
    <dbReference type="NCBI Taxonomy" id="947919"/>
    <lineage>
        <taxon>Bacteria</taxon>
        <taxon>Pseudomonadati</taxon>
        <taxon>Thermodesulfobacteriota</taxon>
        <taxon>Desulfobacteria</taxon>
        <taxon>Desulfobacterales</taxon>
        <taxon>Desulfosarcinaceae</taxon>
        <taxon>Desulfosarcina</taxon>
    </lineage>
</organism>
<gene>
    <name evidence="1" type="ORF">DSCW_42310</name>
</gene>
<reference evidence="1 2" key="1">
    <citation type="submission" date="2019-11" db="EMBL/GenBank/DDBJ databases">
        <title>Comparative genomics of hydrocarbon-degrading Desulfosarcina strains.</title>
        <authorList>
            <person name="Watanabe M."/>
            <person name="Kojima H."/>
            <person name="Fukui M."/>
        </authorList>
    </citation>
    <scope>NUCLEOTIDE SEQUENCE [LARGE SCALE GENOMIC DNA]</scope>
    <source>
        <strain evidence="1 2">PP31</strain>
    </source>
</reference>
<accession>A0A5K7ZEI0</accession>
<protein>
    <submittedName>
        <fullName evidence="1">Uncharacterized protein</fullName>
    </submittedName>
</protein>
<evidence type="ECO:0000313" key="1">
    <source>
        <dbReference type="EMBL" id="BBO76814.1"/>
    </source>
</evidence>